<dbReference type="InterPro" id="IPR001304">
    <property type="entry name" value="C-type_lectin-like"/>
</dbReference>
<accession>A0A1B1V3F4</accession>
<dbReference type="AlphaFoldDB" id="A0A1B1V3F4"/>
<feature type="chain" id="PRO_5008531032" evidence="1">
    <location>
        <begin position="21"/>
        <end position="169"/>
    </location>
</feature>
<dbReference type="Gene3D" id="3.10.100.10">
    <property type="entry name" value="Mannose-Binding Protein A, subunit A"/>
    <property type="match status" value="1"/>
</dbReference>
<evidence type="ECO:0000256" key="1">
    <source>
        <dbReference type="SAM" id="SignalP"/>
    </source>
</evidence>
<sequence>MAKQLLVGFILSVLTMCVIAQRVNDKFVVKTLPTGKVIYISKTFMSWYGGLDYCNKFGLSLVSLNSQNENKQLSNVLQKVLPRNEVHCWLGGYKFQDENGFNSLRWVNGGRNITFTNWAKSEPSHGNEHCLEMYYRQYRGDVATWNDRYCHDKHPFVCEKRSHGNAKRC</sequence>
<protein>
    <submittedName>
        <fullName evidence="3">LolCTLe</fullName>
    </submittedName>
</protein>
<organism evidence="3">
    <name type="scientific">Bichromomyia olmeca</name>
    <dbReference type="NCBI Taxonomy" id="715919"/>
    <lineage>
        <taxon>Eukaryota</taxon>
        <taxon>Metazoa</taxon>
        <taxon>Ecdysozoa</taxon>
        <taxon>Arthropoda</taxon>
        <taxon>Hexapoda</taxon>
        <taxon>Insecta</taxon>
        <taxon>Pterygota</taxon>
        <taxon>Neoptera</taxon>
        <taxon>Endopterygota</taxon>
        <taxon>Diptera</taxon>
        <taxon>Nematocera</taxon>
        <taxon>Psychodoidea</taxon>
        <taxon>Psychodidae</taxon>
        <taxon>Bichromomyia</taxon>
    </lineage>
</organism>
<dbReference type="PANTHER" id="PTHR22803">
    <property type="entry name" value="MANNOSE, PHOSPHOLIPASE, LECTIN RECEPTOR RELATED"/>
    <property type="match status" value="1"/>
</dbReference>
<proteinExistence type="evidence at transcript level"/>
<feature type="domain" description="C-type lectin" evidence="2">
    <location>
        <begin position="33"/>
        <end position="159"/>
    </location>
</feature>
<dbReference type="InterPro" id="IPR050111">
    <property type="entry name" value="C-type_lectin/snaclec_domain"/>
</dbReference>
<dbReference type="Pfam" id="PF00059">
    <property type="entry name" value="Lectin_C"/>
    <property type="match status" value="1"/>
</dbReference>
<dbReference type="InterPro" id="IPR016186">
    <property type="entry name" value="C-type_lectin-like/link_sf"/>
</dbReference>
<dbReference type="PROSITE" id="PS50041">
    <property type="entry name" value="C_TYPE_LECTIN_2"/>
    <property type="match status" value="1"/>
</dbReference>
<dbReference type="SUPFAM" id="SSF56436">
    <property type="entry name" value="C-type lectin-like"/>
    <property type="match status" value="1"/>
</dbReference>
<reference evidence="3" key="1">
    <citation type="journal article" date="2016" name="PLoS Negl. Trop. Dis.">
        <title>Molecular Diversity between Salivary Proteins from New World and Old World Sand Flies with Emphasis on Bichromomyia olmeca, the Sand Fly Vector of Leishmania mexicana in Mesoamerica.</title>
        <authorList>
            <person name="Abdeladhim M."/>
            <person name="V Coutinho-Abreu I."/>
            <person name="Townsend S."/>
            <person name="Pasos-Pinto S."/>
            <person name="Sanchez L."/>
            <person name="Rasouli M."/>
            <person name="B Guimaraes-Costa A."/>
            <person name="Aslan H."/>
            <person name="Francischetti I.M."/>
            <person name="Oliveira F."/>
            <person name="Becker I."/>
            <person name="Kamhawi S."/>
            <person name="Ribeiro J.M."/>
            <person name="Jochim R.C."/>
            <person name="Valenzuela J.G."/>
        </authorList>
    </citation>
    <scope>NUCLEOTIDE SEQUENCE</scope>
    <source>
        <tissue evidence="3">Salivary gland</tissue>
    </source>
</reference>
<evidence type="ECO:0000259" key="2">
    <source>
        <dbReference type="PROSITE" id="PS50041"/>
    </source>
</evidence>
<dbReference type="CDD" id="cd00037">
    <property type="entry name" value="CLECT"/>
    <property type="match status" value="1"/>
</dbReference>
<feature type="signal peptide" evidence="1">
    <location>
        <begin position="1"/>
        <end position="20"/>
    </location>
</feature>
<dbReference type="InterPro" id="IPR016187">
    <property type="entry name" value="CTDL_fold"/>
</dbReference>
<evidence type="ECO:0000313" key="3">
    <source>
        <dbReference type="EMBL" id="ANW11442.1"/>
    </source>
</evidence>
<keyword evidence="1" id="KW-0732">Signal</keyword>
<dbReference type="EMBL" id="KX011363">
    <property type="protein sequence ID" value="ANW11442.1"/>
    <property type="molecule type" value="mRNA"/>
</dbReference>
<name>A0A1B1V3F4_9DIPT</name>
<dbReference type="SMART" id="SM00034">
    <property type="entry name" value="CLECT"/>
    <property type="match status" value="1"/>
</dbReference>